<dbReference type="PANTHER" id="PTHR12110:SF21">
    <property type="entry name" value="XYLOSE ISOMERASE-LIKE TIM BARREL DOMAIN-CONTAINING PROTEIN"/>
    <property type="match status" value="1"/>
</dbReference>
<name>A0A2V2Z0I9_9BACL</name>
<protein>
    <submittedName>
        <fullName evidence="2">Sugar phosphate isomerase/epimerase</fullName>
    </submittedName>
</protein>
<evidence type="ECO:0000313" key="2">
    <source>
        <dbReference type="EMBL" id="PWW08292.1"/>
    </source>
</evidence>
<dbReference type="InterPro" id="IPR036237">
    <property type="entry name" value="Xyl_isomerase-like_sf"/>
</dbReference>
<dbReference type="Gene3D" id="3.20.20.150">
    <property type="entry name" value="Divalent-metal-dependent TIM barrel enzymes"/>
    <property type="match status" value="1"/>
</dbReference>
<dbReference type="Pfam" id="PF01261">
    <property type="entry name" value="AP_endonuc_2"/>
    <property type="match status" value="1"/>
</dbReference>
<accession>A0A2V2Z0I9</accession>
<dbReference type="OrthoDB" id="9779184at2"/>
<dbReference type="AlphaFoldDB" id="A0A2V2Z0I9"/>
<organism evidence="2 3">
    <name type="scientific">Paenibacillus cellulosilyticus</name>
    <dbReference type="NCBI Taxonomy" id="375489"/>
    <lineage>
        <taxon>Bacteria</taxon>
        <taxon>Bacillati</taxon>
        <taxon>Bacillota</taxon>
        <taxon>Bacilli</taxon>
        <taxon>Bacillales</taxon>
        <taxon>Paenibacillaceae</taxon>
        <taxon>Paenibacillus</taxon>
    </lineage>
</organism>
<dbReference type="SUPFAM" id="SSF51658">
    <property type="entry name" value="Xylose isomerase-like"/>
    <property type="match status" value="1"/>
</dbReference>
<dbReference type="PANTHER" id="PTHR12110">
    <property type="entry name" value="HYDROXYPYRUVATE ISOMERASE"/>
    <property type="match status" value="1"/>
</dbReference>
<dbReference type="InterPro" id="IPR050312">
    <property type="entry name" value="IolE/XylAMocC-like"/>
</dbReference>
<comment type="caution">
    <text evidence="2">The sequence shown here is derived from an EMBL/GenBank/DDBJ whole genome shotgun (WGS) entry which is preliminary data.</text>
</comment>
<reference evidence="2 3" key="1">
    <citation type="submission" date="2018-05" db="EMBL/GenBank/DDBJ databases">
        <title>Genomic Encyclopedia of Type Strains, Phase III (KMG-III): the genomes of soil and plant-associated and newly described type strains.</title>
        <authorList>
            <person name="Whitman W."/>
        </authorList>
    </citation>
    <scope>NUCLEOTIDE SEQUENCE [LARGE SCALE GENOMIC DNA]</scope>
    <source>
        <strain evidence="2 3">CECT 5696</strain>
    </source>
</reference>
<proteinExistence type="predicted"/>
<dbReference type="RefSeq" id="WP_110041839.1">
    <property type="nucleotide sequence ID" value="NZ_CP054613.1"/>
</dbReference>
<dbReference type="GO" id="GO:0016853">
    <property type="term" value="F:isomerase activity"/>
    <property type="evidence" value="ECO:0007669"/>
    <property type="project" value="UniProtKB-KW"/>
</dbReference>
<keyword evidence="3" id="KW-1185">Reference proteome</keyword>
<evidence type="ECO:0000259" key="1">
    <source>
        <dbReference type="Pfam" id="PF01261"/>
    </source>
</evidence>
<gene>
    <name evidence="2" type="ORF">DFQ01_10113</name>
</gene>
<evidence type="ECO:0000313" key="3">
    <source>
        <dbReference type="Proteomes" id="UP000246635"/>
    </source>
</evidence>
<dbReference type="Proteomes" id="UP000246635">
    <property type="component" value="Unassembled WGS sequence"/>
</dbReference>
<dbReference type="InterPro" id="IPR013022">
    <property type="entry name" value="Xyl_isomerase-like_TIM-brl"/>
</dbReference>
<dbReference type="EMBL" id="QGTQ01000001">
    <property type="protein sequence ID" value="PWW08292.1"/>
    <property type="molecule type" value="Genomic_DNA"/>
</dbReference>
<sequence length="322" mass="35624">MKLGVFTVLFGGKPLEEALDYIASKGLDAVELGTGGYPGNAHCDPDTLLADAGKLRDFKHAIESRGLMISALSCHANPLHPQKALAEPDDAVIRKTIELANRLEVPVVNTFSGCPGDHEGAKYPNWPVAPWPNDYQDILKWQWEEKVIPYWSEIGSLAEAANVKIGLELHGGFSVHSPSTLLRLRDAAGKSIGANLDPSHMWWQGIDPVQAVRILGRAGAIHHFHAKDTSIDPINVNAHGITDMQPYTNMLDRAWQFRTVGFGHDLKTWADIISELRLVGYDYVVSIEHEDGLMSIDEGFSKAVQNLQQVLIREPLGEMWWV</sequence>
<feature type="domain" description="Xylose isomerase-like TIM barrel" evidence="1">
    <location>
        <begin position="20"/>
        <end position="297"/>
    </location>
</feature>
<keyword evidence="2" id="KW-0413">Isomerase</keyword>